<sequence length="309" mass="34015">MHDGPARNDLPVVIVAASVRGSWRGAVMPCSFGVVFVVAGIALATLGIVLSGVAWILVGVLRALWWAKVCTTSQLVDDGDHLVWMYQGERREVVAWEHLKHLLFQRWARQLVWAVDPNGGGPFPYVLIDSRADPPLEASASSPKSWSSAGPSWKLRTTPWQRSVSVTESPTTGSGRTGERRHRPHPRLTHRPAIRGDDEHPADDMQRREEWTPVGRAGGQGKAYFTVRVIVQRMAAASRSARPMITPTKPEMEPNAWLHGPSVSSCAPIQSRHLLLEIRYVPPAPTSSTPPMTVSQAARDETVPAEHRP</sequence>
<feature type="region of interest" description="Disordered" evidence="1">
    <location>
        <begin position="138"/>
        <end position="205"/>
    </location>
</feature>
<gene>
    <name evidence="3" type="ORF">F4554_005526</name>
</gene>
<feature type="compositionally biased region" description="Basic and acidic residues" evidence="1">
    <location>
        <begin position="194"/>
        <end position="205"/>
    </location>
</feature>
<name>A0A852ZLY9_9ACTN</name>
<feature type="compositionally biased region" description="Basic residues" evidence="1">
    <location>
        <begin position="179"/>
        <end position="193"/>
    </location>
</feature>
<feature type="compositionally biased region" description="Low complexity" evidence="1">
    <location>
        <begin position="139"/>
        <end position="154"/>
    </location>
</feature>
<dbReference type="RefSeq" id="WP_344293154.1">
    <property type="nucleotide sequence ID" value="NZ_BAAARR010000019.1"/>
</dbReference>
<feature type="region of interest" description="Disordered" evidence="1">
    <location>
        <begin position="283"/>
        <end position="309"/>
    </location>
</feature>
<keyword evidence="2" id="KW-0812">Transmembrane</keyword>
<reference evidence="3 4" key="1">
    <citation type="submission" date="2020-07" db="EMBL/GenBank/DDBJ databases">
        <title>Sequencing the genomes of 1000 actinobacteria strains.</title>
        <authorList>
            <person name="Klenk H.-P."/>
        </authorList>
    </citation>
    <scope>NUCLEOTIDE SEQUENCE [LARGE SCALE GENOMIC DNA]</scope>
    <source>
        <strain evidence="3 4">DSM 18448</strain>
    </source>
</reference>
<organism evidence="3 4">
    <name type="scientific">Actinopolymorpha rutila</name>
    <dbReference type="NCBI Taxonomy" id="446787"/>
    <lineage>
        <taxon>Bacteria</taxon>
        <taxon>Bacillati</taxon>
        <taxon>Actinomycetota</taxon>
        <taxon>Actinomycetes</taxon>
        <taxon>Propionibacteriales</taxon>
        <taxon>Actinopolymorphaceae</taxon>
        <taxon>Actinopolymorpha</taxon>
    </lineage>
</organism>
<accession>A0A852ZLY9</accession>
<keyword evidence="4" id="KW-1185">Reference proteome</keyword>
<comment type="caution">
    <text evidence="3">The sequence shown here is derived from an EMBL/GenBank/DDBJ whole genome shotgun (WGS) entry which is preliminary data.</text>
</comment>
<proteinExistence type="predicted"/>
<dbReference type="EMBL" id="JACBZH010000001">
    <property type="protein sequence ID" value="NYH92888.1"/>
    <property type="molecule type" value="Genomic_DNA"/>
</dbReference>
<feature type="compositionally biased region" description="Polar residues" evidence="1">
    <location>
        <begin position="158"/>
        <end position="174"/>
    </location>
</feature>
<dbReference type="Proteomes" id="UP000579605">
    <property type="component" value="Unassembled WGS sequence"/>
</dbReference>
<keyword evidence="2" id="KW-0472">Membrane</keyword>
<feature type="transmembrane region" description="Helical" evidence="2">
    <location>
        <begin position="32"/>
        <end position="58"/>
    </location>
</feature>
<protein>
    <submittedName>
        <fullName evidence="3">Uncharacterized protein</fullName>
    </submittedName>
</protein>
<keyword evidence="2" id="KW-1133">Transmembrane helix</keyword>
<feature type="compositionally biased region" description="Low complexity" evidence="1">
    <location>
        <begin position="286"/>
        <end position="295"/>
    </location>
</feature>
<feature type="compositionally biased region" description="Basic and acidic residues" evidence="1">
    <location>
        <begin position="298"/>
        <end position="309"/>
    </location>
</feature>
<evidence type="ECO:0000313" key="4">
    <source>
        <dbReference type="Proteomes" id="UP000579605"/>
    </source>
</evidence>
<evidence type="ECO:0000313" key="3">
    <source>
        <dbReference type="EMBL" id="NYH92888.1"/>
    </source>
</evidence>
<dbReference type="AlphaFoldDB" id="A0A852ZLY9"/>
<evidence type="ECO:0000256" key="1">
    <source>
        <dbReference type="SAM" id="MobiDB-lite"/>
    </source>
</evidence>
<evidence type="ECO:0000256" key="2">
    <source>
        <dbReference type="SAM" id="Phobius"/>
    </source>
</evidence>